<proteinExistence type="predicted"/>
<dbReference type="Proteomes" id="UP000327532">
    <property type="component" value="Segment"/>
</dbReference>
<accession>A0A5J6T2G3</accession>
<name>A0A5J6T2G3_9CAUD</name>
<sequence>MTNPQFYVPAEKRRGPNPLFLVLAILSALPTAFFLLVFLMGPAILPLIILGWCGMWTLVWALMANRYR</sequence>
<feature type="transmembrane region" description="Helical" evidence="1">
    <location>
        <begin position="44"/>
        <end position="63"/>
    </location>
</feature>
<keyword evidence="3" id="KW-1185">Reference proteome</keyword>
<evidence type="ECO:0000256" key="1">
    <source>
        <dbReference type="SAM" id="Phobius"/>
    </source>
</evidence>
<dbReference type="RefSeq" id="YP_010104349.1">
    <property type="nucleotide sequence ID" value="NC_055817.1"/>
</dbReference>
<keyword evidence="1" id="KW-0472">Membrane</keyword>
<reference evidence="2 3" key="1">
    <citation type="submission" date="2019-08" db="EMBL/GenBank/DDBJ databases">
        <authorList>
            <person name="Pratt D."/>
            <person name="Casey M."/>
            <person name="Delaney K."/>
            <person name="Garza G."/>
            <person name="Hunt M."/>
            <person name="Riley S."/>
            <person name="Reid J."/>
            <person name="Ettinger A.-S.H."/>
            <person name="Ettinger W.F."/>
            <person name="Fay M."/>
            <person name="Mckenzie S.K."/>
            <person name="Anders K.R."/>
            <person name="Garlena R.A."/>
            <person name="Russell D.A."/>
            <person name="Pope W.H."/>
            <person name="Jacobs-Sera D."/>
            <person name="Hatfull G.F."/>
        </authorList>
    </citation>
    <scope>NUCLEOTIDE SEQUENCE [LARGE SCALE GENOMIC DNA]</scope>
</reference>
<dbReference type="GeneID" id="65122294"/>
<dbReference type="KEGG" id="vg:65122294"/>
<evidence type="ECO:0000313" key="3">
    <source>
        <dbReference type="Proteomes" id="UP000327532"/>
    </source>
</evidence>
<organism evidence="2 3">
    <name type="scientific">Mycobacterium phage Jeeves</name>
    <dbReference type="NCBI Taxonomy" id="2652402"/>
    <lineage>
        <taxon>Viruses</taxon>
        <taxon>Duplodnaviria</taxon>
        <taxon>Heunggongvirae</taxon>
        <taxon>Uroviricota</taxon>
        <taxon>Caudoviricetes</taxon>
        <taxon>Luchadorvirus</taxon>
        <taxon>Luchadorvirus jeeves</taxon>
        <taxon>Lucadorvirus jeeves</taxon>
    </lineage>
</organism>
<feature type="transmembrane region" description="Helical" evidence="1">
    <location>
        <begin position="20"/>
        <end position="38"/>
    </location>
</feature>
<keyword evidence="1" id="KW-1133">Transmembrane helix</keyword>
<protein>
    <submittedName>
        <fullName evidence="2">Uncharacterized protein</fullName>
    </submittedName>
</protein>
<keyword evidence="1" id="KW-0812">Transmembrane</keyword>
<evidence type="ECO:0000313" key="2">
    <source>
        <dbReference type="EMBL" id="QFG04514.1"/>
    </source>
</evidence>
<gene>
    <name evidence="2" type="primary">39</name>
    <name evidence="2" type="ORF">SEA_JEEVES_39</name>
</gene>
<dbReference type="EMBL" id="MN310541">
    <property type="protein sequence ID" value="QFG04514.1"/>
    <property type="molecule type" value="Genomic_DNA"/>
</dbReference>